<evidence type="ECO:0000256" key="5">
    <source>
        <dbReference type="ARBA" id="ARBA00022694"/>
    </source>
</evidence>
<dbReference type="Proteomes" id="UP000242243">
    <property type="component" value="Unassembled WGS sequence"/>
</dbReference>
<dbReference type="GO" id="GO:0046872">
    <property type="term" value="F:metal ion binding"/>
    <property type="evidence" value="ECO:0007669"/>
    <property type="project" value="UniProtKB-KW"/>
</dbReference>
<dbReference type="RefSeq" id="WP_089833961.1">
    <property type="nucleotide sequence ID" value="NZ_BJWI01000072.1"/>
</dbReference>
<evidence type="ECO:0000256" key="8">
    <source>
        <dbReference type="ARBA" id="ARBA00022840"/>
    </source>
</evidence>
<keyword evidence="8" id="KW-0067">ATP-binding</keyword>
<dbReference type="PANTHER" id="PTHR33540:SF2">
    <property type="entry name" value="TRNA THREONYLCARBAMOYLADENOSINE BIOSYNTHESIS PROTEIN TSAE"/>
    <property type="match status" value="1"/>
</dbReference>
<dbReference type="GO" id="GO:0005737">
    <property type="term" value="C:cytoplasm"/>
    <property type="evidence" value="ECO:0007669"/>
    <property type="project" value="UniProtKB-SubCell"/>
</dbReference>
<keyword evidence="7" id="KW-0547">Nucleotide-binding</keyword>
<evidence type="ECO:0000313" key="12">
    <source>
        <dbReference type="EMBL" id="SFP77836.1"/>
    </source>
</evidence>
<dbReference type="OrthoDB" id="9815896at2"/>
<dbReference type="Gene3D" id="3.40.50.300">
    <property type="entry name" value="P-loop containing nucleotide triphosphate hydrolases"/>
    <property type="match status" value="1"/>
</dbReference>
<keyword evidence="4" id="KW-0963">Cytoplasm</keyword>
<evidence type="ECO:0000256" key="1">
    <source>
        <dbReference type="ARBA" id="ARBA00004496"/>
    </source>
</evidence>
<reference evidence="12 13" key="1">
    <citation type="submission" date="2016-10" db="EMBL/GenBank/DDBJ databases">
        <authorList>
            <person name="de Groot N.N."/>
        </authorList>
    </citation>
    <scope>NUCLEOTIDE SEQUENCE [LARGE SCALE GENOMIC DNA]</scope>
    <source>
        <strain evidence="12 13">DSM 17073</strain>
    </source>
</reference>
<evidence type="ECO:0000256" key="9">
    <source>
        <dbReference type="ARBA" id="ARBA00022842"/>
    </source>
</evidence>
<dbReference type="EMBL" id="BJWI01000072">
    <property type="protein sequence ID" value="GEM02875.1"/>
    <property type="molecule type" value="Genomic_DNA"/>
</dbReference>
<evidence type="ECO:0000313" key="11">
    <source>
        <dbReference type="EMBL" id="GEM02875.1"/>
    </source>
</evidence>
<dbReference type="GO" id="GO:0005524">
    <property type="term" value="F:ATP binding"/>
    <property type="evidence" value="ECO:0007669"/>
    <property type="project" value="UniProtKB-KW"/>
</dbReference>
<proteinExistence type="inferred from homology"/>
<dbReference type="PANTHER" id="PTHR33540">
    <property type="entry name" value="TRNA THREONYLCARBAMOYLADENOSINE BIOSYNTHESIS PROTEIN TSAE"/>
    <property type="match status" value="1"/>
</dbReference>
<evidence type="ECO:0000256" key="6">
    <source>
        <dbReference type="ARBA" id="ARBA00022723"/>
    </source>
</evidence>
<protein>
    <recommendedName>
        <fullName evidence="3">tRNA threonylcarbamoyladenosine biosynthesis protein TsaE</fullName>
    </recommendedName>
    <alternativeName>
        <fullName evidence="10">t(6)A37 threonylcarbamoyladenosine biosynthesis protein TsaE</fullName>
    </alternativeName>
</protein>
<gene>
    <name evidence="11" type="ORF">HHA03_24070</name>
    <name evidence="12" type="ORF">SAMN05421839_1622</name>
</gene>
<comment type="subcellular location">
    <subcellularLocation>
        <location evidence="1">Cytoplasm</location>
    </subcellularLocation>
</comment>
<evidence type="ECO:0000256" key="2">
    <source>
        <dbReference type="ARBA" id="ARBA00007599"/>
    </source>
</evidence>
<keyword evidence="6" id="KW-0479">Metal-binding</keyword>
<keyword evidence="9" id="KW-0460">Magnesium</keyword>
<evidence type="ECO:0000256" key="4">
    <source>
        <dbReference type="ARBA" id="ARBA00022490"/>
    </source>
</evidence>
<dbReference type="InterPro" id="IPR003442">
    <property type="entry name" value="T6A_TsaE"/>
</dbReference>
<evidence type="ECO:0000256" key="7">
    <source>
        <dbReference type="ARBA" id="ARBA00022741"/>
    </source>
</evidence>
<evidence type="ECO:0000256" key="10">
    <source>
        <dbReference type="ARBA" id="ARBA00032441"/>
    </source>
</evidence>
<evidence type="ECO:0000256" key="3">
    <source>
        <dbReference type="ARBA" id="ARBA00019010"/>
    </source>
</evidence>
<evidence type="ECO:0000313" key="14">
    <source>
        <dbReference type="Proteomes" id="UP000321547"/>
    </source>
</evidence>
<keyword evidence="5" id="KW-0819">tRNA processing</keyword>
<dbReference type="SUPFAM" id="SSF52540">
    <property type="entry name" value="P-loop containing nucleoside triphosphate hydrolases"/>
    <property type="match status" value="1"/>
</dbReference>
<dbReference type="STRING" id="306540.SAMN05421839_1622"/>
<sequence length="153" mass="17367">MTEKTYQVTTPEETKRLAEKIALLLRPNDCLTLSGDLGAGKTTFTKGLGIGLGVKRTINSPTFTIVKVYQGEKTLYHIDAYRLEDEEEDIGFDDYFYGDGVAVVEWPQYIASFLPDERLDITINKVDDSDRRVITLTSTSDYFDYVIKEIPHI</sequence>
<evidence type="ECO:0000313" key="13">
    <source>
        <dbReference type="Proteomes" id="UP000242243"/>
    </source>
</evidence>
<keyword evidence="14" id="KW-1185">Reference proteome</keyword>
<dbReference type="AlphaFoldDB" id="A0A1I5T5Q0"/>
<dbReference type="GO" id="GO:0002949">
    <property type="term" value="P:tRNA threonylcarbamoyladenosine modification"/>
    <property type="evidence" value="ECO:0007669"/>
    <property type="project" value="InterPro"/>
</dbReference>
<organism evidence="12 13">
    <name type="scientific">Halolactibacillus halophilus</name>
    <dbReference type="NCBI Taxonomy" id="306540"/>
    <lineage>
        <taxon>Bacteria</taxon>
        <taxon>Bacillati</taxon>
        <taxon>Bacillota</taxon>
        <taxon>Bacilli</taxon>
        <taxon>Bacillales</taxon>
        <taxon>Bacillaceae</taxon>
        <taxon>Halolactibacillus</taxon>
    </lineage>
</organism>
<name>A0A1I5T5Q0_9BACI</name>
<comment type="similarity">
    <text evidence="2">Belongs to the TsaE family.</text>
</comment>
<dbReference type="Pfam" id="PF02367">
    <property type="entry name" value="TsaE"/>
    <property type="match status" value="1"/>
</dbReference>
<dbReference type="NCBIfam" id="TIGR00150">
    <property type="entry name" value="T6A_YjeE"/>
    <property type="match status" value="1"/>
</dbReference>
<dbReference type="InterPro" id="IPR027417">
    <property type="entry name" value="P-loop_NTPase"/>
</dbReference>
<dbReference type="Proteomes" id="UP000321547">
    <property type="component" value="Unassembled WGS sequence"/>
</dbReference>
<dbReference type="EMBL" id="FOXC01000062">
    <property type="protein sequence ID" value="SFP77836.1"/>
    <property type="molecule type" value="Genomic_DNA"/>
</dbReference>
<reference evidence="11 14" key="2">
    <citation type="submission" date="2019-07" db="EMBL/GenBank/DDBJ databases">
        <title>Whole genome shotgun sequence of Halolactibacillus halophilus NBRC 100868.</title>
        <authorList>
            <person name="Hosoyama A."/>
            <person name="Uohara A."/>
            <person name="Ohji S."/>
            <person name="Ichikawa N."/>
        </authorList>
    </citation>
    <scope>NUCLEOTIDE SEQUENCE [LARGE SCALE GENOMIC DNA]</scope>
    <source>
        <strain evidence="11 14">NBRC 100868</strain>
    </source>
</reference>
<accession>A0A1I5T5Q0</accession>